<proteinExistence type="predicted"/>
<evidence type="ECO:0000313" key="2">
    <source>
        <dbReference type="EMBL" id="KJK34122.1"/>
    </source>
</evidence>
<keyword evidence="3" id="KW-1185">Reference proteome</keyword>
<dbReference type="RefSeq" id="WP_045297303.1">
    <property type="nucleotide sequence ID" value="NZ_JYJH01000058.1"/>
</dbReference>
<dbReference type="Pfam" id="PF09015">
    <property type="entry name" value="NgoMIV_restric"/>
    <property type="match status" value="1"/>
</dbReference>
<dbReference type="EMBL" id="JYJH01000058">
    <property type="protein sequence ID" value="KJK34122.1"/>
    <property type="molecule type" value="Genomic_DNA"/>
</dbReference>
<accession>A0A0M2GGW4</accession>
<name>A0A0M2GGW4_9ACTN</name>
<gene>
    <name evidence="2" type="ORF">UK15_37330</name>
</gene>
<dbReference type="PATRIC" id="fig|284040.3.peg.7024"/>
<dbReference type="Gene3D" id="3.40.50.10010">
    <property type="entry name" value="Type-2 restriction enzyme NgoMIV"/>
    <property type="match status" value="1"/>
</dbReference>
<dbReference type="GO" id="GO:0009307">
    <property type="term" value="P:DNA restriction-modification system"/>
    <property type="evidence" value="ECO:0007669"/>
    <property type="project" value="InterPro"/>
</dbReference>
<organism evidence="2 3">
    <name type="scientific">Streptomyces variegatus</name>
    <dbReference type="NCBI Taxonomy" id="284040"/>
    <lineage>
        <taxon>Bacteria</taxon>
        <taxon>Bacillati</taxon>
        <taxon>Actinomycetota</taxon>
        <taxon>Actinomycetes</taxon>
        <taxon>Kitasatosporales</taxon>
        <taxon>Streptomycetaceae</taxon>
        <taxon>Streptomyces</taxon>
    </lineage>
</organism>
<dbReference type="InterPro" id="IPR011335">
    <property type="entry name" value="Restrct_endonuc-II-like"/>
</dbReference>
<dbReference type="InterPro" id="IPR037083">
    <property type="entry name" value="NgoMIV_sf"/>
</dbReference>
<reference evidence="3" key="1">
    <citation type="submission" date="2015-02" db="EMBL/GenBank/DDBJ databases">
        <authorList>
            <person name="Ju K.-S."/>
            <person name="Doroghazi J.R."/>
            <person name="Metcalf W."/>
        </authorList>
    </citation>
    <scope>NUCLEOTIDE SEQUENCE [LARGE SCALE GENOMIC DNA]</scope>
    <source>
        <strain evidence="3">NRRL B-16380</strain>
    </source>
</reference>
<evidence type="ECO:0000256" key="1">
    <source>
        <dbReference type="SAM" id="MobiDB-lite"/>
    </source>
</evidence>
<dbReference type="GO" id="GO:0009036">
    <property type="term" value="F:type II site-specific deoxyribonuclease activity"/>
    <property type="evidence" value="ECO:0007669"/>
    <property type="project" value="InterPro"/>
</dbReference>
<dbReference type="AlphaFoldDB" id="A0A0M2GGW4"/>
<dbReference type="InterPro" id="IPR015105">
    <property type="entry name" value="NgoMIV"/>
</dbReference>
<sequence>ENGSIHFGSSAEITPPMPSQRTNRHTGYGTTSSRIAAIARGTGEVDAVYHIALDALQSAVEDAGSAQQKNDLSECTRQGRLRPYDELASTLATW</sequence>
<feature type="region of interest" description="Disordered" evidence="1">
    <location>
        <begin position="1"/>
        <end position="29"/>
    </location>
</feature>
<protein>
    <submittedName>
        <fullName evidence="2">Uncharacterized protein</fullName>
    </submittedName>
</protein>
<dbReference type="Proteomes" id="UP000034786">
    <property type="component" value="Unassembled WGS sequence"/>
</dbReference>
<feature type="non-terminal residue" evidence="2">
    <location>
        <position position="1"/>
    </location>
</feature>
<dbReference type="SUPFAM" id="SSF52980">
    <property type="entry name" value="Restriction endonuclease-like"/>
    <property type="match status" value="1"/>
</dbReference>
<evidence type="ECO:0000313" key="3">
    <source>
        <dbReference type="Proteomes" id="UP000034786"/>
    </source>
</evidence>
<comment type="caution">
    <text evidence="2">The sequence shown here is derived from an EMBL/GenBank/DDBJ whole genome shotgun (WGS) entry which is preliminary data.</text>
</comment>